<protein>
    <submittedName>
        <fullName evidence="1">Four helix bundle protein</fullName>
    </submittedName>
</protein>
<dbReference type="EMBL" id="REFV01000004">
    <property type="protein sequence ID" value="RMB60972.1"/>
    <property type="molecule type" value="Genomic_DNA"/>
</dbReference>
<sequence length="119" mass="13748">MNSRHNFRKLGIWKEGIEVAKETYATTKIFPKSEMYGLSSQMQRCAVSIPSNIAEGTAKSSNKHFNQYLETALGSAFEWETQLIIAYEIEYISEETFSHLENKIQRIQNMISNFMKTIV</sequence>
<dbReference type="CDD" id="cd16377">
    <property type="entry name" value="23S_rRNA_IVP_like"/>
    <property type="match status" value="1"/>
</dbReference>
<organism evidence="1 2">
    <name type="scientific">Dokdonia sinensis</name>
    <dbReference type="NCBI Taxonomy" id="2479847"/>
    <lineage>
        <taxon>Bacteria</taxon>
        <taxon>Pseudomonadati</taxon>
        <taxon>Bacteroidota</taxon>
        <taxon>Flavobacteriia</taxon>
        <taxon>Flavobacteriales</taxon>
        <taxon>Flavobacteriaceae</taxon>
        <taxon>Dokdonia</taxon>
    </lineage>
</organism>
<evidence type="ECO:0000313" key="2">
    <source>
        <dbReference type="Proteomes" id="UP000281985"/>
    </source>
</evidence>
<dbReference type="SUPFAM" id="SSF158446">
    <property type="entry name" value="IVS-encoded protein-like"/>
    <property type="match status" value="1"/>
</dbReference>
<comment type="caution">
    <text evidence="1">The sequence shown here is derived from an EMBL/GenBank/DDBJ whole genome shotgun (WGS) entry which is preliminary data.</text>
</comment>
<dbReference type="InterPro" id="IPR036583">
    <property type="entry name" value="23S_rRNA_IVS_sf"/>
</dbReference>
<dbReference type="AlphaFoldDB" id="A0A3M0GE98"/>
<evidence type="ECO:0000313" key="1">
    <source>
        <dbReference type="EMBL" id="RMB60972.1"/>
    </source>
</evidence>
<name>A0A3M0GE98_9FLAO</name>
<dbReference type="InterPro" id="IPR012657">
    <property type="entry name" value="23S_rRNA-intervening_sequence"/>
</dbReference>
<dbReference type="NCBIfam" id="TIGR02436">
    <property type="entry name" value="four helix bundle protein"/>
    <property type="match status" value="1"/>
</dbReference>
<dbReference type="OrthoDB" id="9811959at2"/>
<proteinExistence type="predicted"/>
<keyword evidence="2" id="KW-1185">Reference proteome</keyword>
<reference evidence="1 2" key="1">
    <citation type="submission" date="2018-10" db="EMBL/GenBank/DDBJ databases">
        <title>Dokdonia luteus sp. nov., isolated from sea water.</title>
        <authorList>
            <person name="Zhou L.Y."/>
            <person name="Du Z.J."/>
        </authorList>
    </citation>
    <scope>NUCLEOTIDE SEQUENCE [LARGE SCALE GENOMIC DNA]</scope>
    <source>
        <strain evidence="1 2">SH27</strain>
    </source>
</reference>
<dbReference type="Proteomes" id="UP000281985">
    <property type="component" value="Unassembled WGS sequence"/>
</dbReference>
<dbReference type="Gene3D" id="1.20.1440.60">
    <property type="entry name" value="23S rRNA-intervening sequence"/>
    <property type="match status" value="1"/>
</dbReference>
<gene>
    <name evidence="1" type="ORF">EAX61_05680</name>
</gene>
<dbReference type="Pfam" id="PF05635">
    <property type="entry name" value="23S_rRNA_IVP"/>
    <property type="match status" value="1"/>
</dbReference>
<dbReference type="PANTHER" id="PTHR38471">
    <property type="entry name" value="FOUR HELIX BUNDLE PROTEIN"/>
    <property type="match status" value="1"/>
</dbReference>
<accession>A0A3M0GE98</accession>
<dbReference type="RefSeq" id="WP_121916707.1">
    <property type="nucleotide sequence ID" value="NZ_REFV01000004.1"/>
</dbReference>
<dbReference type="PANTHER" id="PTHR38471:SF2">
    <property type="entry name" value="FOUR HELIX BUNDLE PROTEIN"/>
    <property type="match status" value="1"/>
</dbReference>